<dbReference type="InterPro" id="IPR011251">
    <property type="entry name" value="Luciferase-like_dom"/>
</dbReference>
<dbReference type="InterPro" id="IPR036661">
    <property type="entry name" value="Luciferase-like_sf"/>
</dbReference>
<evidence type="ECO:0000256" key="5">
    <source>
        <dbReference type="ARBA" id="ARBA00033748"/>
    </source>
</evidence>
<keyword evidence="1" id="KW-0285">Flavoprotein</keyword>
<dbReference type="SUPFAM" id="SSF51679">
    <property type="entry name" value="Bacterial luciferase-like"/>
    <property type="match status" value="1"/>
</dbReference>
<reference evidence="9" key="1">
    <citation type="journal article" date="2019" name="Int. J. Syst. Evol. Microbiol.">
        <title>The Global Catalogue of Microorganisms (GCM) 10K type strain sequencing project: providing services to taxonomists for standard genome sequencing and annotation.</title>
        <authorList>
            <consortium name="The Broad Institute Genomics Platform"/>
            <consortium name="The Broad Institute Genome Sequencing Center for Infectious Disease"/>
            <person name="Wu L."/>
            <person name="Ma J."/>
        </authorList>
    </citation>
    <scope>NUCLEOTIDE SEQUENCE [LARGE SCALE GENOMIC DNA]</scope>
    <source>
        <strain evidence="9">JCM 17979</strain>
    </source>
</reference>
<organism evidence="8 9">
    <name type="scientific">Actinomycetospora chlora</name>
    <dbReference type="NCBI Taxonomy" id="663608"/>
    <lineage>
        <taxon>Bacteria</taxon>
        <taxon>Bacillati</taxon>
        <taxon>Actinomycetota</taxon>
        <taxon>Actinomycetes</taxon>
        <taxon>Pseudonocardiales</taxon>
        <taxon>Pseudonocardiaceae</taxon>
        <taxon>Actinomycetospora</taxon>
    </lineage>
</organism>
<keyword evidence="3" id="KW-0560">Oxidoreductase</keyword>
<dbReference type="PANTHER" id="PTHR30011:SF16">
    <property type="entry name" value="C2H2 FINGER DOMAIN TRANSCRIPTION FACTOR (EUROFUNG)-RELATED"/>
    <property type="match status" value="1"/>
</dbReference>
<proteinExistence type="inferred from homology"/>
<evidence type="ECO:0000256" key="6">
    <source>
        <dbReference type="SAM" id="MobiDB-lite"/>
    </source>
</evidence>
<dbReference type="InterPro" id="IPR016215">
    <property type="entry name" value="NTA_MOA"/>
</dbReference>
<dbReference type="EMBL" id="BAABHO010000006">
    <property type="protein sequence ID" value="GAA4779723.1"/>
    <property type="molecule type" value="Genomic_DNA"/>
</dbReference>
<keyword evidence="2" id="KW-0288">FMN</keyword>
<evidence type="ECO:0000256" key="2">
    <source>
        <dbReference type="ARBA" id="ARBA00022643"/>
    </source>
</evidence>
<feature type="region of interest" description="Disordered" evidence="6">
    <location>
        <begin position="420"/>
        <end position="453"/>
    </location>
</feature>
<dbReference type="Gene3D" id="3.20.20.30">
    <property type="entry name" value="Luciferase-like domain"/>
    <property type="match status" value="1"/>
</dbReference>
<keyword evidence="9" id="KW-1185">Reference proteome</keyword>
<dbReference type="RefSeq" id="WP_345411603.1">
    <property type="nucleotide sequence ID" value="NZ_BAABHO010000006.1"/>
</dbReference>
<evidence type="ECO:0000256" key="3">
    <source>
        <dbReference type="ARBA" id="ARBA00023002"/>
    </source>
</evidence>
<dbReference type="NCBIfam" id="TIGR03860">
    <property type="entry name" value="FMN_nitrolo"/>
    <property type="match status" value="1"/>
</dbReference>
<dbReference type="PIRSF" id="PIRSF000337">
    <property type="entry name" value="NTA_MOA"/>
    <property type="match status" value="1"/>
</dbReference>
<feature type="domain" description="Luciferase-like" evidence="7">
    <location>
        <begin position="28"/>
        <end position="392"/>
    </location>
</feature>
<evidence type="ECO:0000259" key="7">
    <source>
        <dbReference type="Pfam" id="PF00296"/>
    </source>
</evidence>
<name>A0ABP9AH64_9PSEU</name>
<dbReference type="PANTHER" id="PTHR30011">
    <property type="entry name" value="ALKANESULFONATE MONOOXYGENASE-RELATED"/>
    <property type="match status" value="1"/>
</dbReference>
<evidence type="ECO:0000256" key="4">
    <source>
        <dbReference type="ARBA" id="ARBA00023033"/>
    </source>
</evidence>
<dbReference type="InterPro" id="IPR051260">
    <property type="entry name" value="Diverse_substr_monoxygenases"/>
</dbReference>
<protein>
    <submittedName>
        <fullName evidence="8">LLM class flavin-dependent oxidoreductase</fullName>
    </submittedName>
</protein>
<evidence type="ECO:0000313" key="8">
    <source>
        <dbReference type="EMBL" id="GAA4779723.1"/>
    </source>
</evidence>
<comment type="similarity">
    <text evidence="5">Belongs to the NtaA/SnaA/DszA monooxygenase family.</text>
</comment>
<accession>A0ABP9AH64</accession>
<gene>
    <name evidence="8" type="ORF">GCM10023200_11210</name>
</gene>
<comment type="caution">
    <text evidence="8">The sequence shown here is derived from an EMBL/GenBank/DDBJ whole genome shotgun (WGS) entry which is preliminary data.</text>
</comment>
<sequence>MSRRIHLNAFAMNCAGHQSAGLWRHPDDQGYRYTDVEHWVGLARVLEDAGFDALFLADVLGIYDVYGGSRDAALRAGTQVPLGDPMLPVPAMAAATSRLGFGITVSVSYEHPYALARRFATLDHLTKGRVGWNVVTGYLASAAANLGLGEQLPHDQRYEMAEEYLEVCYKLWEGSWEDGAVVRDAERGVYTDPAKVHDVGHHGTWFDVPGPFLCEPSPQRTPTIFQAGASSRGQAFAGRHAEAVFVSGPSTTVVAKSVAGIREAAAQAGRDPESVTVFVQLAPVVAPTSPQAHERYEEYLAVASQEGALALFGGWTGLDLAGLDPHEPLRHVETDAGRSALASFTTDDPDREWTLAEVTAHLAVGGRGPVAVGSPAEVADAMEQWVDETGADGFNLAYAVTPGTFVDVAELVVPELRRRGRMPATPPTGTLREVLGGAGPRVAPTHPAAAHRR</sequence>
<keyword evidence="4" id="KW-0503">Monooxygenase</keyword>
<evidence type="ECO:0000256" key="1">
    <source>
        <dbReference type="ARBA" id="ARBA00022630"/>
    </source>
</evidence>
<evidence type="ECO:0000313" key="9">
    <source>
        <dbReference type="Proteomes" id="UP001500928"/>
    </source>
</evidence>
<dbReference type="CDD" id="cd01095">
    <property type="entry name" value="Nitrilotriacetate_monoxgenase"/>
    <property type="match status" value="1"/>
</dbReference>
<dbReference type="Pfam" id="PF00296">
    <property type="entry name" value="Bac_luciferase"/>
    <property type="match status" value="1"/>
</dbReference>
<dbReference type="Proteomes" id="UP001500928">
    <property type="component" value="Unassembled WGS sequence"/>
</dbReference>